<feature type="compositionally biased region" description="Basic and acidic residues" evidence="4">
    <location>
        <begin position="286"/>
        <end position="296"/>
    </location>
</feature>
<comment type="caution">
    <text evidence="6">The sequence shown here is derived from an EMBL/GenBank/DDBJ whole genome shotgun (WGS) entry which is preliminary data.</text>
</comment>
<dbReference type="InterPro" id="IPR003653">
    <property type="entry name" value="Peptidase_C48_C"/>
</dbReference>
<dbReference type="InterPro" id="IPR038765">
    <property type="entry name" value="Papain-like_cys_pep_sf"/>
</dbReference>
<dbReference type="GO" id="GO:0019783">
    <property type="term" value="F:ubiquitin-like protein peptidase activity"/>
    <property type="evidence" value="ECO:0007669"/>
    <property type="project" value="UniProtKB-ARBA"/>
</dbReference>
<protein>
    <recommendedName>
        <fullName evidence="5">Ubiquitin-like protease family profile domain-containing protein</fullName>
    </recommendedName>
</protein>
<dbReference type="GO" id="GO:0006508">
    <property type="term" value="P:proteolysis"/>
    <property type="evidence" value="ECO:0007669"/>
    <property type="project" value="UniProtKB-KW"/>
</dbReference>
<gene>
    <name evidence="6" type="ORF">OHK93_003305</name>
</gene>
<sequence length="848" mass="95228">MLETVRQSKADPGRQALTLIRTLTITSSWNDFLATGTKPYAIFRYAQEVEAAWRYICDYEKRLEIAVQEADRWKGNLQQEYGDKLIQVSLKGEKARLRQEAINGDIKDLWQDRGVQELLQALGFTHYVSNRLLEQLCQLAKQVDFDVAVANVQQALKVRTQERPGSVMQLTTEDIARAASTKVSNDMPDMQANVNLKRRKGQKREDAHPASKQQPRPLHPLFPQTGDQAERAGASVSAETEENPKASVNTMDGVDRDARQEPNCRHDHQGDDHRDDDLQDDDTSGEEAKSALKVDQVDAFQAHRRKRLKSNFADANGSEIDPRGNADPSSHQSEFVSPSRTPTYTPPGQVLPEQKGDPSFELGRGGDPSSHQSEFVTPSRTPTYTPPGQALPEQEDDPSFELGRGGAFSLDDRSPSLIKASEPNSVASTVAVGSSPFELRPPDTDSGFNSAEEPPGLSFNNVMAVVLPTEPATLCRPPPPPNTRTGAIASLRKSQWLSTTAMEMVLGFLTKKDLLMLDPSYLDATKPPAVVYQKQQLKHLALYDQVLCPLHHGNHWTIALVHLKQGWMKWYDPLRTETHYRQAESTLTAFGKFLTEHEEVDSRVQWTVHCVDEDFQQDDQVNCGVFCLIWALAKIHDGATPSSVVSCYWRRLFHALIDDEYQSFDLGGSAAASSPFSHCAHTGLVLDGIRREREALYLRQTTVDRQLLSLTQSLLLLNQAYRIAADDFKISQSQAKDLETQRGEYIRIQDTLQASSISADLLQMETLLITGRRTVEKKIKKARQVKMGYNGWKRAKQLWEAEQQQLEVQARTLQEEGATLRRLVEDFITQEKHKHTEILIEFPVSSAN</sequence>
<organism evidence="6 7">
    <name type="scientific">Ramalina farinacea</name>
    <dbReference type="NCBI Taxonomy" id="258253"/>
    <lineage>
        <taxon>Eukaryota</taxon>
        <taxon>Fungi</taxon>
        <taxon>Dikarya</taxon>
        <taxon>Ascomycota</taxon>
        <taxon>Pezizomycotina</taxon>
        <taxon>Lecanoromycetes</taxon>
        <taxon>OSLEUM clade</taxon>
        <taxon>Lecanoromycetidae</taxon>
        <taxon>Lecanorales</taxon>
        <taxon>Lecanorineae</taxon>
        <taxon>Ramalinaceae</taxon>
        <taxon>Ramalina</taxon>
    </lineage>
</organism>
<proteinExistence type="inferred from homology"/>
<dbReference type="SUPFAM" id="SSF54001">
    <property type="entry name" value="Cysteine proteinases"/>
    <property type="match status" value="1"/>
</dbReference>
<feature type="compositionally biased region" description="Basic and acidic residues" evidence="4">
    <location>
        <begin position="253"/>
        <end position="276"/>
    </location>
</feature>
<evidence type="ECO:0000256" key="4">
    <source>
        <dbReference type="SAM" id="MobiDB-lite"/>
    </source>
</evidence>
<evidence type="ECO:0000256" key="3">
    <source>
        <dbReference type="ARBA" id="ARBA00022801"/>
    </source>
</evidence>
<dbReference type="GO" id="GO:0008234">
    <property type="term" value="F:cysteine-type peptidase activity"/>
    <property type="evidence" value="ECO:0007669"/>
    <property type="project" value="InterPro"/>
</dbReference>
<feature type="domain" description="Ubiquitin-like protease family profile" evidence="5">
    <location>
        <begin position="537"/>
        <end position="629"/>
    </location>
</feature>
<evidence type="ECO:0000256" key="2">
    <source>
        <dbReference type="ARBA" id="ARBA00022670"/>
    </source>
</evidence>
<accession>A0AA43TXZ8</accession>
<evidence type="ECO:0000313" key="6">
    <source>
        <dbReference type="EMBL" id="MDI1492093.1"/>
    </source>
</evidence>
<feature type="region of interest" description="Disordered" evidence="4">
    <location>
        <begin position="198"/>
        <end position="426"/>
    </location>
</feature>
<comment type="similarity">
    <text evidence="1">Belongs to the peptidase C48 family.</text>
</comment>
<dbReference type="Gene3D" id="3.40.395.10">
    <property type="entry name" value="Adenoviral Proteinase, Chain A"/>
    <property type="match status" value="1"/>
</dbReference>
<reference evidence="6" key="1">
    <citation type="journal article" date="2023" name="Genome Biol. Evol.">
        <title>First Whole Genome Sequence and Flow Cytometry Genome Size Data for the Lichen-Forming Fungus Ramalina farinacea (Ascomycota).</title>
        <authorList>
            <person name="Llewellyn T."/>
            <person name="Mian S."/>
            <person name="Hill R."/>
            <person name="Leitch I.J."/>
            <person name="Gaya E."/>
        </authorList>
    </citation>
    <scope>NUCLEOTIDE SEQUENCE</scope>
    <source>
        <strain evidence="6">LIQ254RAFAR</strain>
    </source>
</reference>
<name>A0AA43TXZ8_9LECA</name>
<dbReference type="Pfam" id="PF02902">
    <property type="entry name" value="Peptidase_C48"/>
    <property type="match status" value="1"/>
</dbReference>
<feature type="compositionally biased region" description="Polar residues" evidence="4">
    <location>
        <begin position="327"/>
        <end position="343"/>
    </location>
</feature>
<evidence type="ECO:0000256" key="1">
    <source>
        <dbReference type="ARBA" id="ARBA00005234"/>
    </source>
</evidence>
<dbReference type="Proteomes" id="UP001161017">
    <property type="component" value="Unassembled WGS sequence"/>
</dbReference>
<evidence type="ECO:0000259" key="5">
    <source>
        <dbReference type="Pfam" id="PF02902"/>
    </source>
</evidence>
<keyword evidence="2" id="KW-0645">Protease</keyword>
<dbReference type="AlphaFoldDB" id="A0AA43TXZ8"/>
<keyword evidence="3" id="KW-0378">Hydrolase</keyword>
<feature type="compositionally biased region" description="Polar residues" evidence="4">
    <location>
        <begin position="369"/>
        <end position="383"/>
    </location>
</feature>
<keyword evidence="7" id="KW-1185">Reference proteome</keyword>
<evidence type="ECO:0000313" key="7">
    <source>
        <dbReference type="Proteomes" id="UP001161017"/>
    </source>
</evidence>
<dbReference type="EMBL" id="JAPUFD010000017">
    <property type="protein sequence ID" value="MDI1492093.1"/>
    <property type="molecule type" value="Genomic_DNA"/>
</dbReference>